<dbReference type="SUPFAM" id="SSF81660">
    <property type="entry name" value="Metal cation-transporting ATPase, ATP-binding domain N"/>
    <property type="match status" value="1"/>
</dbReference>
<dbReference type="InterPro" id="IPR023299">
    <property type="entry name" value="ATPase_P-typ_cyto_dom_N"/>
</dbReference>
<proteinExistence type="predicted"/>
<dbReference type="EMBL" id="KB199905">
    <property type="protein sequence ID" value="ESP03940.1"/>
    <property type="molecule type" value="Genomic_DNA"/>
</dbReference>
<evidence type="ECO:0000259" key="3">
    <source>
        <dbReference type="Pfam" id="PF00689"/>
    </source>
</evidence>
<feature type="region of interest" description="Disordered" evidence="1">
    <location>
        <begin position="191"/>
        <end position="225"/>
    </location>
</feature>
<feature type="non-terminal residue" evidence="4">
    <location>
        <position position="1"/>
    </location>
</feature>
<gene>
    <name evidence="4" type="ORF">LOTGIDRAFT_109892</name>
</gene>
<feature type="transmembrane region" description="Helical" evidence="2">
    <location>
        <begin position="454"/>
        <end position="481"/>
    </location>
</feature>
<evidence type="ECO:0000313" key="4">
    <source>
        <dbReference type="EMBL" id="ESP03940.1"/>
    </source>
</evidence>
<evidence type="ECO:0000313" key="5">
    <source>
        <dbReference type="Proteomes" id="UP000030746"/>
    </source>
</evidence>
<protein>
    <recommendedName>
        <fullName evidence="3">Cation-transporting P-type ATPase C-terminal domain-containing protein</fullName>
    </recommendedName>
</protein>
<reference evidence="4 5" key="1">
    <citation type="journal article" date="2013" name="Nature">
        <title>Insights into bilaterian evolution from three spiralian genomes.</title>
        <authorList>
            <person name="Simakov O."/>
            <person name="Marletaz F."/>
            <person name="Cho S.J."/>
            <person name="Edsinger-Gonzales E."/>
            <person name="Havlak P."/>
            <person name="Hellsten U."/>
            <person name="Kuo D.H."/>
            <person name="Larsson T."/>
            <person name="Lv J."/>
            <person name="Arendt D."/>
            <person name="Savage R."/>
            <person name="Osoegawa K."/>
            <person name="de Jong P."/>
            <person name="Grimwood J."/>
            <person name="Chapman J.A."/>
            <person name="Shapiro H."/>
            <person name="Aerts A."/>
            <person name="Otillar R.P."/>
            <person name="Terry A.Y."/>
            <person name="Boore J.L."/>
            <person name="Grigoriev I.V."/>
            <person name="Lindberg D.R."/>
            <person name="Seaver E.C."/>
            <person name="Weisblat D.A."/>
            <person name="Putnam N.H."/>
            <person name="Rokhsar D.S."/>
        </authorList>
    </citation>
    <scope>NUCLEOTIDE SEQUENCE [LARGE SCALE GENOMIC DNA]</scope>
</reference>
<feature type="compositionally biased region" description="Basic and acidic residues" evidence="1">
    <location>
        <begin position="196"/>
        <end position="209"/>
    </location>
</feature>
<dbReference type="AlphaFoldDB" id="V4CNH5"/>
<dbReference type="Gene3D" id="1.20.1110.10">
    <property type="entry name" value="Calcium-transporting ATPase, transmembrane domain"/>
    <property type="match status" value="1"/>
</dbReference>
<keyword evidence="2" id="KW-1133">Transmembrane helix</keyword>
<dbReference type="GO" id="GO:0000166">
    <property type="term" value="F:nucleotide binding"/>
    <property type="evidence" value="ECO:0007669"/>
    <property type="project" value="InterPro"/>
</dbReference>
<feature type="transmembrane region" description="Helical" evidence="2">
    <location>
        <begin position="595"/>
        <end position="615"/>
    </location>
</feature>
<dbReference type="PANTHER" id="PTHR13219">
    <property type="entry name" value="TRANSMEMBRANE PROTEIN 94"/>
    <property type="match status" value="1"/>
</dbReference>
<keyword evidence="2" id="KW-0812">Transmembrane</keyword>
<dbReference type="OrthoDB" id="5568754at2759"/>
<accession>V4CNH5</accession>
<evidence type="ECO:0000256" key="2">
    <source>
        <dbReference type="SAM" id="Phobius"/>
    </source>
</evidence>
<dbReference type="Gene3D" id="3.40.1110.10">
    <property type="entry name" value="Calcium-transporting ATPase, cytoplasmic domain N"/>
    <property type="match status" value="1"/>
</dbReference>
<feature type="transmembrane region" description="Helical" evidence="2">
    <location>
        <begin position="413"/>
        <end position="433"/>
    </location>
</feature>
<feature type="transmembrane region" description="Helical" evidence="2">
    <location>
        <begin position="382"/>
        <end position="407"/>
    </location>
</feature>
<feature type="transmembrane region" description="Helical" evidence="2">
    <location>
        <begin position="524"/>
        <end position="544"/>
    </location>
</feature>
<dbReference type="HOGENOM" id="CLU_360420_0_0_1"/>
<sequence>LMTQGTADIVLECCSEYWNGQDICPITENDRKKILDFYHRNTMGAYCSAFAYKPISQKIASHLEDVYLELPETNIKRTSSFKPRAATRSFSVDSLMDTESMESITDPSGCYHAQQNQIFIGMITLQYQARQDFVQLIDKLESACIRFVHFSKENELRSRVFSEKMGLEAGWNCHISLLSKTYEEEDWNMSGIGSEGHLEKPSCRTRWETSEDEEGNEYQSDSRYTSSYVTENTDDSLGALDNRAKLPRGIENIRPHIQNVDNVPLLVNLFTDCTVETTKEMITIMQEHGEVVLCVGSALSIHNTPLFLQADCCLAVEPLHPVSCTQHPSNYVWADDEPTPTQIACDLISIPCPLAFRCNDNFSLIHLIAEARHHIFSMRNCFYLMLCYHLSLSLSQVLASCLLLPPILSSRHLLWLLLIVTPLLGFTMMGNPVDPRIMNLATRKNIDHINLNVVLQFLLQFALRFIPSMVVSLLCFILTLYSYCENVLHIPFIICSGIFSPKCNDTVNSWYEKYSGGLVLAQNIMFFLQVLYFICISASFVHWTDHIWKKPPFTNRLWIIITPIVLILQIIYSVSDVTIHNNHVTYTLPLSDVHPSVWAISITWILVILAINELVKRREVKLAVRYQKRARLDFDTKLGMNSPF</sequence>
<feature type="domain" description="Cation-transporting P-type ATPase C-terminal" evidence="3">
    <location>
        <begin position="405"/>
        <end position="617"/>
    </location>
</feature>
<dbReference type="SUPFAM" id="SSF81665">
    <property type="entry name" value="Calcium ATPase, transmembrane domain M"/>
    <property type="match status" value="1"/>
</dbReference>
<dbReference type="RefSeq" id="XP_009045422.1">
    <property type="nucleotide sequence ID" value="XM_009047174.1"/>
</dbReference>
<dbReference type="InterPro" id="IPR023298">
    <property type="entry name" value="ATPase_P-typ_TM_dom_sf"/>
</dbReference>
<dbReference type="KEGG" id="lgi:LOTGIDRAFT_109892"/>
<dbReference type="OMA" id="GWNCFIS"/>
<dbReference type="InterPro" id="IPR039720">
    <property type="entry name" value="TMEM94"/>
</dbReference>
<keyword evidence="5" id="KW-1185">Reference proteome</keyword>
<dbReference type="InterPro" id="IPR006068">
    <property type="entry name" value="ATPase_P-typ_cation-transptr_C"/>
</dbReference>
<dbReference type="CTD" id="20230519"/>
<feature type="transmembrane region" description="Helical" evidence="2">
    <location>
        <begin position="556"/>
        <end position="575"/>
    </location>
</feature>
<name>V4CNH5_LOTGI</name>
<evidence type="ECO:0000256" key="1">
    <source>
        <dbReference type="SAM" id="MobiDB-lite"/>
    </source>
</evidence>
<organism evidence="4 5">
    <name type="scientific">Lottia gigantea</name>
    <name type="common">Giant owl limpet</name>
    <dbReference type="NCBI Taxonomy" id="225164"/>
    <lineage>
        <taxon>Eukaryota</taxon>
        <taxon>Metazoa</taxon>
        <taxon>Spiralia</taxon>
        <taxon>Lophotrochozoa</taxon>
        <taxon>Mollusca</taxon>
        <taxon>Gastropoda</taxon>
        <taxon>Patellogastropoda</taxon>
        <taxon>Lottioidea</taxon>
        <taxon>Lottiidae</taxon>
        <taxon>Lottia</taxon>
    </lineage>
</organism>
<dbReference type="Pfam" id="PF00689">
    <property type="entry name" value="Cation_ATPase_C"/>
    <property type="match status" value="1"/>
</dbReference>
<keyword evidence="2" id="KW-0472">Membrane</keyword>
<dbReference type="PANTHER" id="PTHR13219:SF6">
    <property type="entry name" value="TRANSMEMBRANE PROTEIN 94"/>
    <property type="match status" value="1"/>
</dbReference>
<dbReference type="Proteomes" id="UP000030746">
    <property type="component" value="Unassembled WGS sequence"/>
</dbReference>
<dbReference type="GeneID" id="20230519"/>